<gene>
    <name evidence="9" type="ORF">METZ01_LOCUS5841</name>
</gene>
<evidence type="ECO:0000256" key="3">
    <source>
        <dbReference type="ARBA" id="ARBA00022475"/>
    </source>
</evidence>
<evidence type="ECO:0000256" key="1">
    <source>
        <dbReference type="ARBA" id="ARBA00004162"/>
    </source>
</evidence>
<dbReference type="SUPFAM" id="SSF103088">
    <property type="entry name" value="OmpA-like"/>
    <property type="match status" value="1"/>
</dbReference>
<comment type="similarity">
    <text evidence="2">Belongs to the MotB family.</text>
</comment>
<evidence type="ECO:0000259" key="8">
    <source>
        <dbReference type="PROSITE" id="PS51123"/>
    </source>
</evidence>
<dbReference type="InterPro" id="IPR036737">
    <property type="entry name" value="OmpA-like_sf"/>
</dbReference>
<dbReference type="InterPro" id="IPR006665">
    <property type="entry name" value="OmpA-like"/>
</dbReference>
<dbReference type="InterPro" id="IPR050330">
    <property type="entry name" value="Bact_OuterMem_StrucFunc"/>
</dbReference>
<name>A0A381NEP2_9ZZZZ</name>
<proteinExistence type="inferred from homology"/>
<reference evidence="9" key="1">
    <citation type="submission" date="2018-05" db="EMBL/GenBank/DDBJ databases">
        <authorList>
            <person name="Lanie J.A."/>
            <person name="Ng W.-L."/>
            <person name="Kazmierczak K.M."/>
            <person name="Andrzejewski T.M."/>
            <person name="Davidsen T.M."/>
            <person name="Wayne K.J."/>
            <person name="Tettelin H."/>
            <person name="Glass J.I."/>
            <person name="Rusch D."/>
            <person name="Podicherti R."/>
            <person name="Tsui H.-C.T."/>
            <person name="Winkler M.E."/>
        </authorList>
    </citation>
    <scope>NUCLEOTIDE SEQUENCE</scope>
</reference>
<evidence type="ECO:0000256" key="7">
    <source>
        <dbReference type="SAM" id="Phobius"/>
    </source>
</evidence>
<dbReference type="InterPro" id="IPR025713">
    <property type="entry name" value="MotB-like_N_dom"/>
</dbReference>
<dbReference type="Pfam" id="PF00691">
    <property type="entry name" value="OmpA"/>
    <property type="match status" value="1"/>
</dbReference>
<dbReference type="PANTHER" id="PTHR30329:SF21">
    <property type="entry name" value="LIPOPROTEIN YIAD-RELATED"/>
    <property type="match status" value="1"/>
</dbReference>
<evidence type="ECO:0000313" key="9">
    <source>
        <dbReference type="EMBL" id="SUZ52987.1"/>
    </source>
</evidence>
<evidence type="ECO:0000256" key="5">
    <source>
        <dbReference type="ARBA" id="ARBA00022989"/>
    </source>
</evidence>
<feature type="transmembrane region" description="Helical" evidence="7">
    <location>
        <begin position="20"/>
        <end position="40"/>
    </location>
</feature>
<evidence type="ECO:0000256" key="6">
    <source>
        <dbReference type="ARBA" id="ARBA00023136"/>
    </source>
</evidence>
<evidence type="ECO:0000256" key="2">
    <source>
        <dbReference type="ARBA" id="ARBA00008914"/>
    </source>
</evidence>
<dbReference type="Pfam" id="PF13677">
    <property type="entry name" value="MotB_plug"/>
    <property type="match status" value="1"/>
</dbReference>
<keyword evidence="6 7" id="KW-0472">Membrane</keyword>
<dbReference type="Gene3D" id="3.30.1330.60">
    <property type="entry name" value="OmpA-like domain"/>
    <property type="match status" value="1"/>
</dbReference>
<dbReference type="AlphaFoldDB" id="A0A381NEP2"/>
<sequence>MGELIDEEDCEVCVVFDQEWIFTYGDLVTLLLCFFILLFSSCKYETMKFKSLAASFKPLPAGTPYMNEGKDSIVEQMAQQLEESELGDDASINIEEKGVVVSFKASAYFKADSAKMNQKAVKEMTRFSKLIFLLPNKIQIEGHTEKTPPENWDSTWELAGARASKVARFFIENGLDPTKISVKSFGSTRPLFREVSPTQRSLNNRVEVVVLPE</sequence>
<protein>
    <recommendedName>
        <fullName evidence="8">OmpA-like domain-containing protein</fullName>
    </recommendedName>
</protein>
<keyword evidence="3" id="KW-1003">Cell membrane</keyword>
<dbReference type="GO" id="GO:0005886">
    <property type="term" value="C:plasma membrane"/>
    <property type="evidence" value="ECO:0007669"/>
    <property type="project" value="UniProtKB-SubCell"/>
</dbReference>
<feature type="domain" description="OmpA-like" evidence="8">
    <location>
        <begin position="96"/>
        <end position="213"/>
    </location>
</feature>
<evidence type="ECO:0000256" key="4">
    <source>
        <dbReference type="ARBA" id="ARBA00022692"/>
    </source>
</evidence>
<organism evidence="9">
    <name type="scientific">marine metagenome</name>
    <dbReference type="NCBI Taxonomy" id="408172"/>
    <lineage>
        <taxon>unclassified sequences</taxon>
        <taxon>metagenomes</taxon>
        <taxon>ecological metagenomes</taxon>
    </lineage>
</organism>
<dbReference type="CDD" id="cd07185">
    <property type="entry name" value="OmpA_C-like"/>
    <property type="match status" value="1"/>
</dbReference>
<comment type="subcellular location">
    <subcellularLocation>
        <location evidence="1">Cell membrane</location>
        <topology evidence="1">Single-pass membrane protein</topology>
    </subcellularLocation>
</comment>
<dbReference type="PROSITE" id="PS51123">
    <property type="entry name" value="OMPA_2"/>
    <property type="match status" value="1"/>
</dbReference>
<accession>A0A381NEP2</accession>
<keyword evidence="4 7" id="KW-0812">Transmembrane</keyword>
<dbReference type="PANTHER" id="PTHR30329">
    <property type="entry name" value="STATOR ELEMENT OF FLAGELLAR MOTOR COMPLEX"/>
    <property type="match status" value="1"/>
</dbReference>
<dbReference type="EMBL" id="UINC01000307">
    <property type="protein sequence ID" value="SUZ52987.1"/>
    <property type="molecule type" value="Genomic_DNA"/>
</dbReference>
<keyword evidence="5 7" id="KW-1133">Transmembrane helix</keyword>